<protein>
    <recommendedName>
        <fullName evidence="2">KTSC and Metallopeptidase-like N-terminal fusion domain-containing protein</fullName>
    </recommendedName>
</protein>
<evidence type="ECO:0000313" key="3">
    <source>
        <dbReference type="EMBL" id="DAF93695.1"/>
    </source>
</evidence>
<reference evidence="3" key="1">
    <citation type="journal article" date="2021" name="Proc. Natl. Acad. Sci. U.S.A.">
        <title>A Catalog of Tens of Thousands of Viruses from Human Metagenomes Reveals Hidden Associations with Chronic Diseases.</title>
        <authorList>
            <person name="Tisza M.J."/>
            <person name="Buck C.B."/>
        </authorList>
    </citation>
    <scope>NUCLEOTIDE SEQUENCE</scope>
    <source>
        <strain evidence="3">Ctshb19</strain>
    </source>
</reference>
<proteinExistence type="predicted"/>
<sequence>MIISLAAVAADFAQFEWMYNAGKEFELNLDGTKVKVLPDDLMGLRKATRGPTTGSYQVVLAKYPQKIYRSVHEEVVKKLVKGFKEYTGIPEAPKKEGKRHAYMSKGRLANDRQTSQFWTSPNKPRETESYDRDNYQWRKVMHSVAVTTKHYGTSRATLRDGDVVGLRYLRKSHGGYVIMPNGERVLITHELYEQITNNTDILPRGQQKTGIVEFSEIAKELPKRAPARRIKIPPKPKDPVAPRVTKTGDAESAKHADRLKQLVSTYDYQDIDEDFDFEDEEEEAVLNPVEDLDFPDEETVNNGEEPSITDLEDEDFDEEEDPEMDFHKDQEVDEDGEPIEDDEAVLAQEGLELITRDNSTWVIVGIEEQGMSDSLVLYNEDSKALRHYKVHAGEDLRNVKSVKVGRQLEGPELDKIMEKAADLEMTPGKRL</sequence>
<feature type="compositionally biased region" description="Acidic residues" evidence="1">
    <location>
        <begin position="279"/>
        <end position="299"/>
    </location>
</feature>
<dbReference type="EMBL" id="BK016086">
    <property type="protein sequence ID" value="DAF93695.1"/>
    <property type="molecule type" value="Genomic_DNA"/>
</dbReference>
<dbReference type="InterPro" id="IPR046899">
    <property type="entry name" value="KMPT_N"/>
</dbReference>
<feature type="compositionally biased region" description="Acidic residues" evidence="1">
    <location>
        <begin position="310"/>
        <end position="322"/>
    </location>
</feature>
<feature type="compositionally biased region" description="Basic and acidic residues" evidence="1">
    <location>
        <begin position="235"/>
        <end position="256"/>
    </location>
</feature>
<feature type="domain" description="KTSC and Metallopeptidase-like N-terminal fusion" evidence="2">
    <location>
        <begin position="15"/>
        <end position="82"/>
    </location>
</feature>
<dbReference type="Pfam" id="PF20294">
    <property type="entry name" value="KMPT-N"/>
    <property type="match status" value="1"/>
</dbReference>
<name>A0A8S5UGT7_9CAUD</name>
<organism evidence="3">
    <name type="scientific">Myoviridae sp. ctshb19</name>
    <dbReference type="NCBI Taxonomy" id="2825194"/>
    <lineage>
        <taxon>Viruses</taxon>
        <taxon>Duplodnaviria</taxon>
        <taxon>Heunggongvirae</taxon>
        <taxon>Uroviricota</taxon>
        <taxon>Caudoviricetes</taxon>
    </lineage>
</organism>
<feature type="region of interest" description="Disordered" evidence="1">
    <location>
        <begin position="279"/>
        <end position="322"/>
    </location>
</feature>
<feature type="region of interest" description="Disordered" evidence="1">
    <location>
        <begin position="229"/>
        <end position="256"/>
    </location>
</feature>
<evidence type="ECO:0000256" key="1">
    <source>
        <dbReference type="SAM" id="MobiDB-lite"/>
    </source>
</evidence>
<evidence type="ECO:0000259" key="2">
    <source>
        <dbReference type="Pfam" id="PF20294"/>
    </source>
</evidence>
<accession>A0A8S5UGT7</accession>